<feature type="transmembrane region" description="Helical" evidence="1">
    <location>
        <begin position="88"/>
        <end position="108"/>
    </location>
</feature>
<feature type="transmembrane region" description="Helical" evidence="1">
    <location>
        <begin position="46"/>
        <end position="68"/>
    </location>
</feature>
<accession>A0A1H2TTS9</accession>
<feature type="transmembrane region" description="Helical" evidence="1">
    <location>
        <begin position="120"/>
        <end position="142"/>
    </location>
</feature>
<organism evidence="3 4">
    <name type="scientific">Kandleria vitulina</name>
    <dbReference type="NCBI Taxonomy" id="1630"/>
    <lineage>
        <taxon>Bacteria</taxon>
        <taxon>Bacillati</taxon>
        <taxon>Bacillota</taxon>
        <taxon>Erysipelotrichia</taxon>
        <taxon>Erysipelotrichales</taxon>
        <taxon>Coprobacillaceae</taxon>
        <taxon>Kandleria</taxon>
    </lineage>
</organism>
<dbReference type="InterPro" id="IPR006976">
    <property type="entry name" value="VanZ-like"/>
</dbReference>
<protein>
    <submittedName>
        <fullName evidence="3">VanZ like family protein</fullName>
    </submittedName>
</protein>
<proteinExistence type="predicted"/>
<keyword evidence="1" id="KW-0812">Transmembrane</keyword>
<feature type="transmembrane region" description="Helical" evidence="1">
    <location>
        <begin position="16"/>
        <end position="34"/>
    </location>
</feature>
<dbReference type="RefSeq" id="WP_081347233.1">
    <property type="nucleotide sequence ID" value="NZ_FNNF01000016.1"/>
</dbReference>
<feature type="transmembrane region" description="Helical" evidence="1">
    <location>
        <begin position="148"/>
        <end position="165"/>
    </location>
</feature>
<reference evidence="3 4" key="1">
    <citation type="submission" date="2016-10" db="EMBL/GenBank/DDBJ databases">
        <authorList>
            <person name="de Groot N.N."/>
        </authorList>
    </citation>
    <scope>NUCLEOTIDE SEQUENCE [LARGE SCALE GENOMIC DNA]</scope>
    <source>
        <strain evidence="3 4">S3b</strain>
    </source>
</reference>
<keyword evidence="1" id="KW-1133">Transmembrane helix</keyword>
<dbReference type="InterPro" id="IPR053150">
    <property type="entry name" value="Teicoplanin_resist-assoc"/>
</dbReference>
<dbReference type="PANTHER" id="PTHR36834">
    <property type="entry name" value="MEMBRANE PROTEIN-RELATED"/>
    <property type="match status" value="1"/>
</dbReference>
<evidence type="ECO:0000259" key="2">
    <source>
        <dbReference type="Pfam" id="PF04892"/>
    </source>
</evidence>
<dbReference type="AlphaFoldDB" id="A0A1H2TTS9"/>
<dbReference type="eggNOG" id="COG4767">
    <property type="taxonomic scope" value="Bacteria"/>
</dbReference>
<evidence type="ECO:0000256" key="1">
    <source>
        <dbReference type="SAM" id="Phobius"/>
    </source>
</evidence>
<name>A0A1H2TTS9_9FIRM</name>
<dbReference type="STRING" id="1630.SAMN05216514_10778"/>
<dbReference type="Proteomes" id="UP000182429">
    <property type="component" value="Unassembled WGS sequence"/>
</dbReference>
<evidence type="ECO:0000313" key="4">
    <source>
        <dbReference type="Proteomes" id="UP000182429"/>
    </source>
</evidence>
<dbReference type="PANTHER" id="PTHR36834:SF2">
    <property type="entry name" value="MEMBRANE PROTEIN"/>
    <property type="match status" value="1"/>
</dbReference>
<dbReference type="EMBL" id="FNNF01000016">
    <property type="protein sequence ID" value="SDW47275.1"/>
    <property type="molecule type" value="Genomic_DNA"/>
</dbReference>
<gene>
    <name evidence="3" type="ORF">SAMN04487759_11611</name>
</gene>
<keyword evidence="1" id="KW-0472">Membrane</keyword>
<dbReference type="OrthoDB" id="9805025at2"/>
<dbReference type="Pfam" id="PF04892">
    <property type="entry name" value="VanZ"/>
    <property type="match status" value="1"/>
</dbReference>
<sequence>MDYIYSLSELMLSINHTRFLIVSMCALILSVCLYKTKKLTRTQSVMLVLIITYSYLVLSLTIFDRPYSSRMVRLMPLWSYPEIFRGNYKLLLEVIINVFMLMPLGFFLPAFKRFKTNSAIALFGFLFSMTIEISQFIFMRGWFEFDDMIHNTLGIVIGYIIYKKIKKG</sequence>
<evidence type="ECO:0000313" key="3">
    <source>
        <dbReference type="EMBL" id="SDW47275.1"/>
    </source>
</evidence>
<feature type="domain" description="VanZ-like" evidence="2">
    <location>
        <begin position="51"/>
        <end position="163"/>
    </location>
</feature>